<dbReference type="AlphaFoldDB" id="A0A918C4Q4"/>
<dbReference type="Gene3D" id="1.20.120.450">
    <property type="entry name" value="dinb family like domain"/>
    <property type="match status" value="1"/>
</dbReference>
<dbReference type="RefSeq" id="WP_189089539.1">
    <property type="nucleotide sequence ID" value="NZ_BMQL01000007.1"/>
</dbReference>
<dbReference type="InterPro" id="IPR024775">
    <property type="entry name" value="DinB-like"/>
</dbReference>
<gene>
    <name evidence="2" type="ORF">GCM10008957_18160</name>
</gene>
<feature type="domain" description="DinB-like" evidence="1">
    <location>
        <begin position="41"/>
        <end position="124"/>
    </location>
</feature>
<dbReference type="Pfam" id="PF12867">
    <property type="entry name" value="DinB_2"/>
    <property type="match status" value="1"/>
</dbReference>
<name>A0A918C4Q4_9DEIO</name>
<evidence type="ECO:0000313" key="2">
    <source>
        <dbReference type="EMBL" id="GGR05584.1"/>
    </source>
</evidence>
<reference evidence="2" key="1">
    <citation type="journal article" date="2014" name="Int. J. Syst. Evol. Microbiol.">
        <title>Complete genome sequence of Corynebacterium casei LMG S-19264T (=DSM 44701T), isolated from a smear-ripened cheese.</title>
        <authorList>
            <consortium name="US DOE Joint Genome Institute (JGI-PGF)"/>
            <person name="Walter F."/>
            <person name="Albersmeier A."/>
            <person name="Kalinowski J."/>
            <person name="Ruckert C."/>
        </authorList>
    </citation>
    <scope>NUCLEOTIDE SEQUENCE</scope>
    <source>
        <strain evidence="2">JCM 31311</strain>
    </source>
</reference>
<dbReference type="EMBL" id="BMQL01000007">
    <property type="protein sequence ID" value="GGR05584.1"/>
    <property type="molecule type" value="Genomic_DNA"/>
</dbReference>
<accession>A0A918C4Q4</accession>
<sequence length="134" mass="14696">MSALTLNPAQLSRLLDEAFQADWESLHSALATVEGQPHPRIGWLTQHLSVTKRGYWQALSEVLPISPVPPELDLDGLCRWEVAAAAALSPEQLETLLTYSGTPMTVGDLLRVNIRHTVWHAGQIAALGRVPRMA</sequence>
<evidence type="ECO:0000313" key="3">
    <source>
        <dbReference type="Proteomes" id="UP000603865"/>
    </source>
</evidence>
<keyword evidence="3" id="KW-1185">Reference proteome</keyword>
<comment type="caution">
    <text evidence="2">The sequence shown here is derived from an EMBL/GenBank/DDBJ whole genome shotgun (WGS) entry which is preliminary data.</text>
</comment>
<reference evidence="2" key="2">
    <citation type="submission" date="2020-09" db="EMBL/GenBank/DDBJ databases">
        <authorList>
            <person name="Sun Q."/>
            <person name="Ohkuma M."/>
        </authorList>
    </citation>
    <scope>NUCLEOTIDE SEQUENCE</scope>
    <source>
        <strain evidence="2">JCM 31311</strain>
    </source>
</reference>
<dbReference type="SUPFAM" id="SSF109854">
    <property type="entry name" value="DinB/YfiT-like putative metalloenzymes"/>
    <property type="match status" value="1"/>
</dbReference>
<evidence type="ECO:0000259" key="1">
    <source>
        <dbReference type="Pfam" id="PF12867"/>
    </source>
</evidence>
<proteinExistence type="predicted"/>
<dbReference type="InterPro" id="IPR034660">
    <property type="entry name" value="DinB/YfiT-like"/>
</dbReference>
<organism evidence="2 3">
    <name type="scientific">Deinococcus ruber</name>
    <dbReference type="NCBI Taxonomy" id="1848197"/>
    <lineage>
        <taxon>Bacteria</taxon>
        <taxon>Thermotogati</taxon>
        <taxon>Deinococcota</taxon>
        <taxon>Deinococci</taxon>
        <taxon>Deinococcales</taxon>
        <taxon>Deinococcaceae</taxon>
        <taxon>Deinococcus</taxon>
    </lineage>
</organism>
<dbReference type="Proteomes" id="UP000603865">
    <property type="component" value="Unassembled WGS sequence"/>
</dbReference>
<protein>
    <recommendedName>
        <fullName evidence="1">DinB-like domain-containing protein</fullName>
    </recommendedName>
</protein>